<accession>A0A6V7Q0B0</accession>
<sequence>MKYQYSSSVPVLNNRYQYSASNMRNPRASVLQSHWGTDTSPQVPVLNTEILHFADFSVRTPLSLCAESILHPIRIKMTPTFPTLDPVKNPPREERRDDERPRMVTLEVYAHDGSSDSADEGSKSAGFEDLHSKFASAG</sequence>
<name>A0A6V7Q0B0_ANACO</name>
<dbReference type="EMBL" id="LR862131">
    <property type="protein sequence ID" value="CAD1836450.1"/>
    <property type="molecule type" value="Genomic_DNA"/>
</dbReference>
<reference evidence="2" key="1">
    <citation type="submission" date="2020-07" db="EMBL/GenBank/DDBJ databases">
        <authorList>
            <person name="Lin J."/>
        </authorList>
    </citation>
    <scope>NUCLEOTIDE SEQUENCE</scope>
</reference>
<feature type="compositionally biased region" description="Basic and acidic residues" evidence="1">
    <location>
        <begin position="109"/>
        <end position="132"/>
    </location>
</feature>
<feature type="compositionally biased region" description="Basic and acidic residues" evidence="1">
    <location>
        <begin position="90"/>
        <end position="102"/>
    </location>
</feature>
<evidence type="ECO:0000313" key="2">
    <source>
        <dbReference type="EMBL" id="CAD1836450.1"/>
    </source>
</evidence>
<dbReference type="AlphaFoldDB" id="A0A6V7Q0B0"/>
<proteinExistence type="predicted"/>
<feature type="region of interest" description="Disordered" evidence="1">
    <location>
        <begin position="81"/>
        <end position="138"/>
    </location>
</feature>
<organism evidence="2">
    <name type="scientific">Ananas comosus var. bracteatus</name>
    <name type="common">red pineapple</name>
    <dbReference type="NCBI Taxonomy" id="296719"/>
    <lineage>
        <taxon>Eukaryota</taxon>
        <taxon>Viridiplantae</taxon>
        <taxon>Streptophyta</taxon>
        <taxon>Embryophyta</taxon>
        <taxon>Tracheophyta</taxon>
        <taxon>Spermatophyta</taxon>
        <taxon>Magnoliopsida</taxon>
        <taxon>Liliopsida</taxon>
        <taxon>Poales</taxon>
        <taxon>Bromeliaceae</taxon>
        <taxon>Bromelioideae</taxon>
        <taxon>Ananas</taxon>
    </lineage>
</organism>
<evidence type="ECO:0000256" key="1">
    <source>
        <dbReference type="SAM" id="MobiDB-lite"/>
    </source>
</evidence>
<gene>
    <name evidence="2" type="ORF">CB5_LOCUS19661</name>
</gene>
<protein>
    <submittedName>
        <fullName evidence="2">Uncharacterized protein</fullName>
    </submittedName>
</protein>